<dbReference type="GO" id="GO:0016491">
    <property type="term" value="F:oxidoreductase activity"/>
    <property type="evidence" value="ECO:0007669"/>
    <property type="project" value="InterPro"/>
</dbReference>
<keyword evidence="9" id="KW-1185">Reference proteome</keyword>
<dbReference type="SFLD" id="SFLDS00029">
    <property type="entry name" value="Radical_SAM"/>
    <property type="match status" value="1"/>
</dbReference>
<protein>
    <submittedName>
        <fullName evidence="8">Quinohemoprotein amine dehydrogenase maturation protein</fullName>
    </submittedName>
</protein>
<sequence length="477" mass="52883">MQTLSLVPQNVHEVAVEGRRMLLHVPTTSLFEMDEVSGAVLDLFRHNGAVSPATVSKAFGASYRPDDVADVISSFVDLDIVRDAREPERADKPLPVEDFPLSTIVLNVNTGCNLSCTYCYKEDLTAPAKGERMEFETAVKSFELLLKQAKDRNRVNLVFFGGEPLSNMPLIRQMVDYAEARGREVGKTIDFSVTTNATLLTEELVDWLDAHRFAITISMDGPKALHDRNRVTVSGKGTYDTVAKKARMLLSRYRSRPVGARVTLTRGVTDVIAIHEHLRDELGFFEVGFSPATSGAVSAFNLTDEELASVFADMKVLGERYVEAAIAGRNIGFSNMHQLMTDLAEGTRKAIPCGAGMGMLAVDKEGDLHLCHRFTGSKMPTFGNVDTGLDEDRLGAFVEKAQDKTGRGCATCRIRSICAGGCYHESYARYEDPLHPVYHYCELMRDWVDFGISAYTRINTHNPAFFKRHLEPRRAAP</sequence>
<dbReference type="InterPro" id="IPR007197">
    <property type="entry name" value="rSAM"/>
</dbReference>
<dbReference type="Pfam" id="PF04055">
    <property type="entry name" value="Radical_SAM"/>
    <property type="match status" value="1"/>
</dbReference>
<name>A0A7S8HBS1_9HYPH</name>
<dbReference type="SFLD" id="SFLDF00336">
    <property type="entry name" value="quinohemoprotein_amine_dehydro"/>
    <property type="match status" value="1"/>
</dbReference>
<evidence type="ECO:0000256" key="4">
    <source>
        <dbReference type="ARBA" id="ARBA00022723"/>
    </source>
</evidence>
<dbReference type="SUPFAM" id="SSF102114">
    <property type="entry name" value="Radical SAM enzymes"/>
    <property type="match status" value="1"/>
</dbReference>
<dbReference type="GO" id="GO:0046872">
    <property type="term" value="F:metal ion binding"/>
    <property type="evidence" value="ECO:0007669"/>
    <property type="project" value="UniProtKB-KW"/>
</dbReference>
<dbReference type="NCBIfam" id="TIGR03906">
    <property type="entry name" value="quino_hemo_SAM"/>
    <property type="match status" value="1"/>
</dbReference>
<keyword evidence="3" id="KW-0949">S-adenosyl-L-methionine</keyword>
<feature type="domain" description="Radical SAM core" evidence="7">
    <location>
        <begin position="98"/>
        <end position="334"/>
    </location>
</feature>
<reference evidence="8 9" key="1">
    <citation type="submission" date="2020-06" db="EMBL/GenBank/DDBJ databases">
        <title>Genome sequence of 2 isolates from Red Sea Mangroves.</title>
        <authorList>
            <person name="Sefrji F."/>
            <person name="Michoud G."/>
            <person name="Merlino G."/>
            <person name="Daffonchio D."/>
        </authorList>
    </citation>
    <scope>NUCLEOTIDE SEQUENCE [LARGE SCALE GENOMIC DNA]</scope>
    <source>
        <strain evidence="8 9">R1DC25</strain>
    </source>
</reference>
<evidence type="ECO:0000256" key="2">
    <source>
        <dbReference type="ARBA" id="ARBA00022485"/>
    </source>
</evidence>
<evidence type="ECO:0000313" key="8">
    <source>
        <dbReference type="EMBL" id="QPC42870.1"/>
    </source>
</evidence>
<dbReference type="InterPro" id="IPR023885">
    <property type="entry name" value="4Fe4S-binding_SPASM_dom"/>
</dbReference>
<evidence type="ECO:0000313" key="9">
    <source>
        <dbReference type="Proteomes" id="UP000593594"/>
    </source>
</evidence>
<dbReference type="InterPro" id="IPR023886">
    <property type="entry name" value="QH-AmDH_gsu_maturation"/>
</dbReference>
<gene>
    <name evidence="8" type="primary">peaB</name>
    <name evidence="8" type="ORF">HW532_09315</name>
</gene>
<comment type="cofactor">
    <cofactor evidence="1">
        <name>[4Fe-4S] cluster</name>
        <dbReference type="ChEBI" id="CHEBI:49883"/>
    </cofactor>
</comment>
<dbReference type="Gene3D" id="3.20.20.70">
    <property type="entry name" value="Aldolase class I"/>
    <property type="match status" value="1"/>
</dbReference>
<keyword evidence="2" id="KW-0004">4Fe-4S</keyword>
<evidence type="ECO:0000259" key="7">
    <source>
        <dbReference type="PROSITE" id="PS51918"/>
    </source>
</evidence>
<dbReference type="InterPro" id="IPR013785">
    <property type="entry name" value="Aldolase_TIM"/>
</dbReference>
<accession>A0A7S8HBS1</accession>
<dbReference type="InterPro" id="IPR058240">
    <property type="entry name" value="rSAM_sf"/>
</dbReference>
<keyword evidence="4" id="KW-0479">Metal-binding</keyword>
<evidence type="ECO:0000256" key="1">
    <source>
        <dbReference type="ARBA" id="ARBA00001966"/>
    </source>
</evidence>
<dbReference type="InterPro" id="IPR000385">
    <property type="entry name" value="MoaA_NifB_PqqE_Fe-S-bd_CS"/>
</dbReference>
<dbReference type="RefSeq" id="WP_213164109.1">
    <property type="nucleotide sequence ID" value="NZ_CP058214.1"/>
</dbReference>
<dbReference type="PANTHER" id="PTHR43273:SF8">
    <property type="entry name" value="RADICAL SAM DOMAIN PROTEIN"/>
    <property type="match status" value="1"/>
</dbReference>
<keyword evidence="6" id="KW-0411">Iron-sulfur</keyword>
<dbReference type="NCBIfam" id="TIGR04085">
    <property type="entry name" value="rSAM_more_4Fe4S"/>
    <property type="match status" value="1"/>
</dbReference>
<evidence type="ECO:0000256" key="6">
    <source>
        <dbReference type="ARBA" id="ARBA00023014"/>
    </source>
</evidence>
<dbReference type="SFLD" id="SFLDG01384">
    <property type="entry name" value="thioether_bond_formation_requi"/>
    <property type="match status" value="1"/>
</dbReference>
<dbReference type="Proteomes" id="UP000593594">
    <property type="component" value="Chromosome"/>
</dbReference>
<dbReference type="EMBL" id="CP058214">
    <property type="protein sequence ID" value="QPC42870.1"/>
    <property type="molecule type" value="Genomic_DNA"/>
</dbReference>
<dbReference type="InterPro" id="IPR023867">
    <property type="entry name" value="Sulphatase_maturase_rSAM"/>
</dbReference>
<keyword evidence="5" id="KW-0408">Iron</keyword>
<dbReference type="AlphaFoldDB" id="A0A7S8HBS1"/>
<organism evidence="8 9">
    <name type="scientific">Kaustia mangrovi</name>
    <dbReference type="NCBI Taxonomy" id="2593653"/>
    <lineage>
        <taxon>Bacteria</taxon>
        <taxon>Pseudomonadati</taxon>
        <taxon>Pseudomonadota</taxon>
        <taxon>Alphaproteobacteria</taxon>
        <taxon>Hyphomicrobiales</taxon>
        <taxon>Parvibaculaceae</taxon>
        <taxon>Kaustia</taxon>
    </lineage>
</organism>
<dbReference type="PANTHER" id="PTHR43273">
    <property type="entry name" value="ANAEROBIC SULFATASE-MATURATING ENZYME HOMOLOG ASLB-RELATED"/>
    <property type="match status" value="1"/>
</dbReference>
<dbReference type="CDD" id="cd01335">
    <property type="entry name" value="Radical_SAM"/>
    <property type="match status" value="1"/>
</dbReference>
<dbReference type="PROSITE" id="PS51918">
    <property type="entry name" value="RADICAL_SAM"/>
    <property type="match status" value="1"/>
</dbReference>
<dbReference type="KEGG" id="kmn:HW532_09315"/>
<dbReference type="GO" id="GO:0051539">
    <property type="term" value="F:4 iron, 4 sulfur cluster binding"/>
    <property type="evidence" value="ECO:0007669"/>
    <property type="project" value="UniProtKB-KW"/>
</dbReference>
<evidence type="ECO:0000256" key="5">
    <source>
        <dbReference type="ARBA" id="ARBA00023004"/>
    </source>
</evidence>
<proteinExistence type="predicted"/>
<dbReference type="PROSITE" id="PS01305">
    <property type="entry name" value="MOAA_NIFB_PQQE"/>
    <property type="match status" value="1"/>
</dbReference>
<dbReference type="SFLD" id="SFLDG01386">
    <property type="entry name" value="main_SPASM_domain-containing"/>
    <property type="match status" value="1"/>
</dbReference>
<evidence type="ECO:0000256" key="3">
    <source>
        <dbReference type="ARBA" id="ARBA00022691"/>
    </source>
</evidence>
<dbReference type="SFLD" id="SFLDG01067">
    <property type="entry name" value="SPASM/twitch_domain_containing"/>
    <property type="match status" value="1"/>
</dbReference>